<reference evidence="1 2" key="1">
    <citation type="submission" date="2023-02" db="EMBL/GenBank/DDBJ databases">
        <title>LHISI_Scaffold_Assembly.</title>
        <authorList>
            <person name="Stuart O.P."/>
            <person name="Cleave R."/>
            <person name="Magrath M.J.L."/>
            <person name="Mikheyev A.S."/>
        </authorList>
    </citation>
    <scope>NUCLEOTIDE SEQUENCE [LARGE SCALE GENOMIC DNA]</scope>
    <source>
        <strain evidence="1">Daus_M_001</strain>
        <tissue evidence="1">Leg muscle</tissue>
    </source>
</reference>
<dbReference type="EMBL" id="JARBHB010000007">
    <property type="protein sequence ID" value="KAJ8878335.1"/>
    <property type="molecule type" value="Genomic_DNA"/>
</dbReference>
<keyword evidence="2" id="KW-1185">Reference proteome</keyword>
<organism evidence="1 2">
    <name type="scientific">Dryococelus australis</name>
    <dbReference type="NCBI Taxonomy" id="614101"/>
    <lineage>
        <taxon>Eukaryota</taxon>
        <taxon>Metazoa</taxon>
        <taxon>Ecdysozoa</taxon>
        <taxon>Arthropoda</taxon>
        <taxon>Hexapoda</taxon>
        <taxon>Insecta</taxon>
        <taxon>Pterygota</taxon>
        <taxon>Neoptera</taxon>
        <taxon>Polyneoptera</taxon>
        <taxon>Phasmatodea</taxon>
        <taxon>Verophasmatodea</taxon>
        <taxon>Anareolatae</taxon>
        <taxon>Phasmatidae</taxon>
        <taxon>Eurycanthinae</taxon>
        <taxon>Dryococelus</taxon>
    </lineage>
</organism>
<accession>A0ABQ9H246</accession>
<sequence>MLAYKCDSLFQVPALLYTGLQRAGNKDGGHKDSTLISLVTYMRRPTFVARVSITKFQKGNKYYENTRFGILTPVPPFCGSWLSASASYSLSDIVEQVVTVRPHEDPVPETIGVGRVAPCPNVDWCSPSKVGVGKVASWPNVDWCSPSKVGVGRVAPCPNVDWCSPSKVGVGRVASCPNVDWCSPSKVGVGRVAPCPNVDWCSPSKVGVGRVAPCPNVDWFSPSKVGVGRVASCPNVDWCSPSKVGVGRVASCPNVDWYSPRAVVVRGAGWLSTRQRKQISRQRKIHGGTVGLIDSRPCLLHSHNWSMHYLRSLRLCIMPPAMPVQQPRKAHHLRIHSSSSVTHREIVILSRLLPTSLETCFNFYFRDLLHSRLAPPTSSLHCSTCSTATLFYCSSYFTTPPAPLLHVPPDPLLHQLYCSTDPSLHSQMLQLPHCSIAPIAPLLYCSTYSTTPPAPLFHVPPDPLVRQLYCSTAPLHHYIAPSLHRWVRNFEGKKEKSDGRMTSQHGDPLLRLVALCVYPHSPATLGPRSALHSQKITYMCNVCNVVVVVTEQVNVGGMGKHIRDSPICRRRWNEEEGETGDPRENPKTSSIVRYHSHLRKSRVNRLGIEPSSQRWESARQEELKWQLERFGRILRTLPTCWQLRHLNAKFHVEVKIYVKLVNTGVYFAIDSQFIRHALDDSEPIADLQGNT</sequence>
<gene>
    <name evidence="1" type="ORF">PR048_018912</name>
</gene>
<dbReference type="Proteomes" id="UP001159363">
    <property type="component" value="Chromosome 6"/>
</dbReference>
<proteinExistence type="predicted"/>
<evidence type="ECO:0000313" key="2">
    <source>
        <dbReference type="Proteomes" id="UP001159363"/>
    </source>
</evidence>
<comment type="caution">
    <text evidence="1">The sequence shown here is derived from an EMBL/GenBank/DDBJ whole genome shotgun (WGS) entry which is preliminary data.</text>
</comment>
<evidence type="ECO:0000313" key="1">
    <source>
        <dbReference type="EMBL" id="KAJ8878335.1"/>
    </source>
</evidence>
<protein>
    <submittedName>
        <fullName evidence="1">Uncharacterized protein</fullName>
    </submittedName>
</protein>
<name>A0ABQ9H246_9NEOP</name>